<evidence type="ECO:0000313" key="1">
    <source>
        <dbReference type="EMBL" id="CAE8637090.1"/>
    </source>
</evidence>
<dbReference type="EMBL" id="CAJNNV010031617">
    <property type="protein sequence ID" value="CAE8637090.1"/>
    <property type="molecule type" value="Genomic_DNA"/>
</dbReference>
<dbReference type="AlphaFoldDB" id="A0A813HG58"/>
<proteinExistence type="predicted"/>
<dbReference type="Proteomes" id="UP000654075">
    <property type="component" value="Unassembled WGS sequence"/>
</dbReference>
<evidence type="ECO:0000313" key="2">
    <source>
        <dbReference type="Proteomes" id="UP000654075"/>
    </source>
</evidence>
<reference evidence="1" key="1">
    <citation type="submission" date="2021-02" db="EMBL/GenBank/DDBJ databases">
        <authorList>
            <person name="Dougan E. K."/>
            <person name="Rhodes N."/>
            <person name="Thang M."/>
            <person name="Chan C."/>
        </authorList>
    </citation>
    <scope>NUCLEOTIDE SEQUENCE</scope>
</reference>
<name>A0A813HG58_POLGL</name>
<protein>
    <submittedName>
        <fullName evidence="1">Uncharacterized protein</fullName>
    </submittedName>
</protein>
<sequence>MATARTRERFTGTYRCGSERTGGHPAEKAAVNQWLAELAVAAASFASGVQDAGDLNRHHKKQRGLWSLLLETRELRTLAALRSAATARGMKPSELFVVIPNPSAEECSAMAAAAPESHTFPCTSHSLLSDLAGVCSRDASTVPAADKSSVCESGTEDDELQAGSGAAADVRLDYCGTLDSLAGRRRQADIETLFSGGLLLRPGLSKEARWQLGRGLCAERPVGVATRLAAEAFAAAAGDDVRALALEGCKLLPVTSALQAHSARSKIVTALPSHLDAAIAQELRRVRHPSTPLLEKAASPAKGRFQEVCTSSLDSGLVYFTPALMAHLGSDVPIEPFDAVWLGCESGRSCTAAELRECDKWAHLNVLLSRQLLNPEALLAISVSVSSSSEFWHGAAVDWILEGARRACHRYGYGVANTSAIRFEANAPRVIAVLRLGSASSDALALGPAPALGAIPVKGWDYAARWDQEREPSPTAEVARHRLLVPYITALLRSAGSDSVLLHEPGFSATAPALRGCVGRLLCCAASDTVSENQLWRRGFSVSRLSGDADVVLSVDEVLPTSAAGGSTSVELGLIDALVLLDDCGVAAWRAHWGALVAARLRAARARLRSEGSCDAQGFILILLCEGSDAAALPSFVEEFLVEAGGELEATLDVRVSFKQGSRRWGFASLKLAVAEVGSGSELSLARSELQLWAKQHS</sequence>
<accession>A0A813HG58</accession>
<organism evidence="1 2">
    <name type="scientific">Polarella glacialis</name>
    <name type="common">Dinoflagellate</name>
    <dbReference type="NCBI Taxonomy" id="89957"/>
    <lineage>
        <taxon>Eukaryota</taxon>
        <taxon>Sar</taxon>
        <taxon>Alveolata</taxon>
        <taxon>Dinophyceae</taxon>
        <taxon>Suessiales</taxon>
        <taxon>Suessiaceae</taxon>
        <taxon>Polarella</taxon>
    </lineage>
</organism>
<gene>
    <name evidence="1" type="ORF">PGLA1383_LOCUS52490</name>
</gene>
<comment type="caution">
    <text evidence="1">The sequence shown here is derived from an EMBL/GenBank/DDBJ whole genome shotgun (WGS) entry which is preliminary data.</text>
</comment>
<keyword evidence="2" id="KW-1185">Reference proteome</keyword>